<feature type="compositionally biased region" description="Basic and acidic residues" evidence="2">
    <location>
        <begin position="412"/>
        <end position="424"/>
    </location>
</feature>
<organism evidence="3 4">
    <name type="scientific">Dichotomopilus funicola</name>
    <dbReference type="NCBI Taxonomy" id="1934379"/>
    <lineage>
        <taxon>Eukaryota</taxon>
        <taxon>Fungi</taxon>
        <taxon>Dikarya</taxon>
        <taxon>Ascomycota</taxon>
        <taxon>Pezizomycotina</taxon>
        <taxon>Sordariomycetes</taxon>
        <taxon>Sordariomycetidae</taxon>
        <taxon>Sordariales</taxon>
        <taxon>Chaetomiaceae</taxon>
        <taxon>Dichotomopilus</taxon>
    </lineage>
</organism>
<evidence type="ECO:0000256" key="2">
    <source>
        <dbReference type="SAM" id="MobiDB-lite"/>
    </source>
</evidence>
<name>A0AAN6UUA9_9PEZI</name>
<feature type="region of interest" description="Disordered" evidence="2">
    <location>
        <begin position="389"/>
        <end position="451"/>
    </location>
</feature>
<dbReference type="RefSeq" id="XP_062632738.1">
    <property type="nucleotide sequence ID" value="XM_062785066.1"/>
</dbReference>
<dbReference type="EMBL" id="MU853667">
    <property type="protein sequence ID" value="KAK4139367.1"/>
    <property type="molecule type" value="Genomic_DNA"/>
</dbReference>
<dbReference type="AlphaFoldDB" id="A0AAN6UUA9"/>
<dbReference type="Proteomes" id="UP001302676">
    <property type="component" value="Unassembled WGS sequence"/>
</dbReference>
<evidence type="ECO:0000313" key="3">
    <source>
        <dbReference type="EMBL" id="KAK4139367.1"/>
    </source>
</evidence>
<evidence type="ECO:0000313" key="4">
    <source>
        <dbReference type="Proteomes" id="UP001302676"/>
    </source>
</evidence>
<reference evidence="3" key="2">
    <citation type="submission" date="2023-05" db="EMBL/GenBank/DDBJ databases">
        <authorList>
            <consortium name="Lawrence Berkeley National Laboratory"/>
            <person name="Steindorff A."/>
            <person name="Hensen N."/>
            <person name="Bonometti L."/>
            <person name="Westerberg I."/>
            <person name="Brannstrom I.O."/>
            <person name="Guillou S."/>
            <person name="Cros-Aarteil S."/>
            <person name="Calhoun S."/>
            <person name="Haridas S."/>
            <person name="Kuo A."/>
            <person name="Mondo S."/>
            <person name="Pangilinan J."/>
            <person name="Riley R."/>
            <person name="Labutti K."/>
            <person name="Andreopoulos B."/>
            <person name="Lipzen A."/>
            <person name="Chen C."/>
            <person name="Yanf M."/>
            <person name="Daum C."/>
            <person name="Ng V."/>
            <person name="Clum A."/>
            <person name="Ohm R."/>
            <person name="Martin F."/>
            <person name="Silar P."/>
            <person name="Natvig D."/>
            <person name="Lalanne C."/>
            <person name="Gautier V."/>
            <person name="Ament-Velasquez S.L."/>
            <person name="Kruys A."/>
            <person name="Hutchinson M.I."/>
            <person name="Powell A.J."/>
            <person name="Barry K."/>
            <person name="Miller A.N."/>
            <person name="Grigoriev I.V."/>
            <person name="Debuchy R."/>
            <person name="Gladieux P."/>
            <person name="Thoren M.H."/>
            <person name="Johannesson H."/>
        </authorList>
    </citation>
    <scope>NUCLEOTIDE SEQUENCE</scope>
    <source>
        <strain evidence="3">CBS 141.50</strain>
    </source>
</reference>
<reference evidence="3" key="1">
    <citation type="journal article" date="2023" name="Mol. Phylogenet. Evol.">
        <title>Genome-scale phylogeny and comparative genomics of the fungal order Sordariales.</title>
        <authorList>
            <person name="Hensen N."/>
            <person name="Bonometti L."/>
            <person name="Westerberg I."/>
            <person name="Brannstrom I.O."/>
            <person name="Guillou S."/>
            <person name="Cros-Aarteil S."/>
            <person name="Calhoun S."/>
            <person name="Haridas S."/>
            <person name="Kuo A."/>
            <person name="Mondo S."/>
            <person name="Pangilinan J."/>
            <person name="Riley R."/>
            <person name="LaButti K."/>
            <person name="Andreopoulos B."/>
            <person name="Lipzen A."/>
            <person name="Chen C."/>
            <person name="Yan M."/>
            <person name="Daum C."/>
            <person name="Ng V."/>
            <person name="Clum A."/>
            <person name="Steindorff A."/>
            <person name="Ohm R.A."/>
            <person name="Martin F."/>
            <person name="Silar P."/>
            <person name="Natvig D.O."/>
            <person name="Lalanne C."/>
            <person name="Gautier V."/>
            <person name="Ament-Velasquez S.L."/>
            <person name="Kruys A."/>
            <person name="Hutchinson M.I."/>
            <person name="Powell A.J."/>
            <person name="Barry K."/>
            <person name="Miller A.N."/>
            <person name="Grigoriev I.V."/>
            <person name="Debuchy R."/>
            <person name="Gladieux P."/>
            <person name="Hiltunen Thoren M."/>
            <person name="Johannesson H."/>
        </authorList>
    </citation>
    <scope>NUCLEOTIDE SEQUENCE</scope>
    <source>
        <strain evidence="3">CBS 141.50</strain>
    </source>
</reference>
<protein>
    <submittedName>
        <fullName evidence="3">Uncharacterized protein</fullName>
    </submittedName>
</protein>
<proteinExistence type="predicted"/>
<sequence length="451" mass="50768">MSPHQLVPSVEALPSKIRAADLVVLSDTALGSYLNEDRLDGGVAICIDVEDPENLPESFIQKLRDKAHDLAEAARAGGVNLDEVNSRLLNIVRSDTPVGDHDAAQFVSSMPSTRGSTPENDMVERYERECYEELLADGGRPMYPIELVNHLAEDPAAYPHLVRPWPLLPRMSHIQNGPPQGWDANRAYNVFVTQFLSKASTYSDAAVNLLMEHHFSRPDIQFLQDPTQQDKLTEWIEYLAFECAQHNRYVYQLQRCQKRIDACWEKLASSGLLRPYETREYLCSKSSTPAYQAEVDRIQRELDLAEFDFEEAQTDANTDPTTMAMATQKLDEAKREMEVFQQRKELTIPYNTQVHNRRRLEEEQEKQGRLLQWVRDQVPLVEAEVRTTLASEGGLPGTDVPSNGTATRKRARDVTDSAKGDPPSKRSRSASLEPKGSGIIPSPKATTPPPQ</sequence>
<evidence type="ECO:0000256" key="1">
    <source>
        <dbReference type="SAM" id="Coils"/>
    </source>
</evidence>
<feature type="coiled-coil region" evidence="1">
    <location>
        <begin position="295"/>
        <end position="343"/>
    </location>
</feature>
<accession>A0AAN6UUA9</accession>
<keyword evidence="4" id="KW-1185">Reference proteome</keyword>
<gene>
    <name evidence="3" type="ORF">C8A04DRAFT_40783</name>
</gene>
<keyword evidence="1" id="KW-0175">Coiled coil</keyword>
<comment type="caution">
    <text evidence="3">The sequence shown here is derived from an EMBL/GenBank/DDBJ whole genome shotgun (WGS) entry which is preliminary data.</text>
</comment>
<dbReference type="GeneID" id="87821679"/>